<keyword evidence="1" id="KW-0808">Transferase</keyword>
<gene>
    <name evidence="1" type="ORF">SM611_10915</name>
</gene>
<dbReference type="CDD" id="cd02440">
    <property type="entry name" value="AdoMet_MTases"/>
    <property type="match status" value="1"/>
</dbReference>
<dbReference type="SUPFAM" id="SSF53335">
    <property type="entry name" value="S-adenosyl-L-methionine-dependent methyltransferases"/>
    <property type="match status" value="1"/>
</dbReference>
<dbReference type="RefSeq" id="WP_371949226.1">
    <property type="nucleotide sequence ID" value="NZ_JAXCEI010000004.1"/>
</dbReference>
<dbReference type="Gene3D" id="3.40.50.150">
    <property type="entry name" value="Vaccinia Virus protein VP39"/>
    <property type="match status" value="1"/>
</dbReference>
<dbReference type="InterPro" id="IPR029063">
    <property type="entry name" value="SAM-dependent_MTases_sf"/>
</dbReference>
<dbReference type="EMBL" id="JAXCEI010000004">
    <property type="protein sequence ID" value="MFA1539442.1"/>
    <property type="molecule type" value="Genomic_DNA"/>
</dbReference>
<sequence>MLDDIALERSPVVANCAMNRERTLKGYVRELGVDVLAEAGRRWLDLCCGTGRALTEAAAANPRLEIIGVDLVDHFVPAPASLHLVTASITAWAPAGRADLITCVHGLHYVGDKLGALTRAASWLTEDGLLVANFDPRSVRLPDGSPAGRRLTAALRRAGFTYDPRHHRISLRGHRTIALPYAYEGADDRAGPNYTGHPAVDSFYKPT</sequence>
<reference evidence="1 2" key="1">
    <citation type="submission" date="2023-11" db="EMBL/GenBank/DDBJ databases">
        <title>Actinomadura monticuli sp. nov., isolated from volcanic ash.</title>
        <authorList>
            <person name="Lee S.D."/>
            <person name="Yang H."/>
            <person name="Kim I.S."/>
        </authorList>
    </citation>
    <scope>NUCLEOTIDE SEQUENCE [LARGE SCALE GENOMIC DNA]</scope>
    <source>
        <strain evidence="1 2">DLS-62</strain>
    </source>
</reference>
<keyword evidence="1" id="KW-0489">Methyltransferase</keyword>
<proteinExistence type="predicted"/>
<accession>A0ABV4Q9Y9</accession>
<dbReference type="Proteomes" id="UP001569963">
    <property type="component" value="Unassembled WGS sequence"/>
</dbReference>
<dbReference type="EC" id="2.1.1.-" evidence="1"/>
<dbReference type="Pfam" id="PF13489">
    <property type="entry name" value="Methyltransf_23"/>
    <property type="match status" value="1"/>
</dbReference>
<evidence type="ECO:0000313" key="1">
    <source>
        <dbReference type="EMBL" id="MFA1539442.1"/>
    </source>
</evidence>
<dbReference type="GO" id="GO:0008168">
    <property type="term" value="F:methyltransferase activity"/>
    <property type="evidence" value="ECO:0007669"/>
    <property type="project" value="UniProtKB-KW"/>
</dbReference>
<organism evidence="1 2">
    <name type="scientific">Actinomadura monticuli</name>
    <dbReference type="NCBI Taxonomy" id="3097367"/>
    <lineage>
        <taxon>Bacteria</taxon>
        <taxon>Bacillati</taxon>
        <taxon>Actinomycetota</taxon>
        <taxon>Actinomycetes</taxon>
        <taxon>Streptosporangiales</taxon>
        <taxon>Thermomonosporaceae</taxon>
        <taxon>Actinomadura</taxon>
    </lineage>
</organism>
<name>A0ABV4Q9Y9_9ACTN</name>
<comment type="caution">
    <text evidence="1">The sequence shown here is derived from an EMBL/GenBank/DDBJ whole genome shotgun (WGS) entry which is preliminary data.</text>
</comment>
<evidence type="ECO:0000313" key="2">
    <source>
        <dbReference type="Proteomes" id="UP001569963"/>
    </source>
</evidence>
<protein>
    <submittedName>
        <fullName evidence="1">Class I SAM-dependent methyltransferase</fullName>
        <ecNumber evidence="1">2.1.1.-</ecNumber>
    </submittedName>
</protein>
<dbReference type="GO" id="GO:0032259">
    <property type="term" value="P:methylation"/>
    <property type="evidence" value="ECO:0007669"/>
    <property type="project" value="UniProtKB-KW"/>
</dbReference>
<keyword evidence="2" id="KW-1185">Reference proteome</keyword>